<keyword evidence="3" id="KW-0235">DNA replication</keyword>
<evidence type="ECO:0000259" key="5">
    <source>
        <dbReference type="SMART" id="SM00482"/>
    </source>
</evidence>
<dbReference type="InterPro" id="IPR002298">
    <property type="entry name" value="DNA_polymerase_A"/>
</dbReference>
<gene>
    <name evidence="6" type="ORF">JTBM06_V1_10029</name>
</gene>
<name>A0A7D9H3C1_9GAMM</name>
<accession>A0A7D9H3C1</accession>
<dbReference type="GO" id="GO:0003677">
    <property type="term" value="F:DNA binding"/>
    <property type="evidence" value="ECO:0007669"/>
    <property type="project" value="InterPro"/>
</dbReference>
<dbReference type="SMART" id="SM00482">
    <property type="entry name" value="POLAc"/>
    <property type="match status" value="1"/>
</dbReference>
<dbReference type="SUPFAM" id="SSF56672">
    <property type="entry name" value="DNA/RNA polymerases"/>
    <property type="match status" value="1"/>
</dbReference>
<dbReference type="GO" id="GO:0004527">
    <property type="term" value="F:exonuclease activity"/>
    <property type="evidence" value="ECO:0007669"/>
    <property type="project" value="UniProtKB-KW"/>
</dbReference>
<feature type="domain" description="DNA-directed DNA polymerase family A palm" evidence="5">
    <location>
        <begin position="325"/>
        <end position="517"/>
    </location>
</feature>
<dbReference type="GO" id="GO:0006302">
    <property type="term" value="P:double-strand break repair"/>
    <property type="evidence" value="ECO:0007669"/>
    <property type="project" value="TreeGrafter"/>
</dbReference>
<organism evidence="6">
    <name type="scientific">uncultured Woeseiaceae bacterium</name>
    <dbReference type="NCBI Taxonomy" id="1983305"/>
    <lineage>
        <taxon>Bacteria</taxon>
        <taxon>Pseudomonadati</taxon>
        <taxon>Pseudomonadota</taxon>
        <taxon>Gammaproteobacteria</taxon>
        <taxon>Woeseiales</taxon>
        <taxon>Woeseiaceae</taxon>
        <taxon>environmental samples</taxon>
    </lineage>
</organism>
<dbReference type="AlphaFoldDB" id="A0A7D9H3C1"/>
<comment type="subunit">
    <text evidence="1">Single-chain monomer with multiple functions.</text>
</comment>
<dbReference type="Gene3D" id="3.30.70.370">
    <property type="match status" value="1"/>
</dbReference>
<evidence type="ECO:0000256" key="2">
    <source>
        <dbReference type="ARBA" id="ARBA00012417"/>
    </source>
</evidence>
<evidence type="ECO:0000313" key="6">
    <source>
        <dbReference type="EMBL" id="VUX55307.1"/>
    </source>
</evidence>
<dbReference type="Pfam" id="PF00476">
    <property type="entry name" value="DNA_pol_A"/>
    <property type="match status" value="1"/>
</dbReference>
<comment type="catalytic activity">
    <reaction evidence="4">
        <text>DNA(n) + a 2'-deoxyribonucleoside 5'-triphosphate = DNA(n+1) + diphosphate</text>
        <dbReference type="Rhea" id="RHEA:22508"/>
        <dbReference type="Rhea" id="RHEA-COMP:17339"/>
        <dbReference type="Rhea" id="RHEA-COMP:17340"/>
        <dbReference type="ChEBI" id="CHEBI:33019"/>
        <dbReference type="ChEBI" id="CHEBI:61560"/>
        <dbReference type="ChEBI" id="CHEBI:173112"/>
        <dbReference type="EC" id="2.7.7.7"/>
    </reaction>
</comment>
<dbReference type="InterPro" id="IPR043502">
    <property type="entry name" value="DNA/RNA_pol_sf"/>
</dbReference>
<dbReference type="EC" id="2.7.7.7" evidence="2"/>
<keyword evidence="6" id="KW-0378">Hydrolase</keyword>
<protein>
    <recommendedName>
        <fullName evidence="2">DNA-directed DNA polymerase</fullName>
        <ecNumber evidence="2">2.7.7.7</ecNumber>
    </recommendedName>
</protein>
<dbReference type="PANTHER" id="PTHR10133:SF27">
    <property type="entry name" value="DNA POLYMERASE NU"/>
    <property type="match status" value="1"/>
</dbReference>
<dbReference type="EMBL" id="LR633967">
    <property type="protein sequence ID" value="VUX55307.1"/>
    <property type="molecule type" value="Genomic_DNA"/>
</dbReference>
<dbReference type="Gene3D" id="1.10.150.20">
    <property type="entry name" value="5' to 3' exonuclease, C-terminal subdomain"/>
    <property type="match status" value="1"/>
</dbReference>
<reference evidence="6" key="1">
    <citation type="submission" date="2019-07" db="EMBL/GenBank/DDBJ databases">
        <authorList>
            <person name="Weber M."/>
            <person name="Kostadinov I."/>
            <person name="Kostadinov D I."/>
        </authorList>
    </citation>
    <scope>NUCLEOTIDE SEQUENCE</scope>
    <source>
        <strain evidence="6">Gfbio:sag-sample-m06:053724c1-46a9-4a36-b237-ea2bf867836b</strain>
    </source>
</reference>
<keyword evidence="6" id="KW-0540">Nuclease</keyword>
<dbReference type="PANTHER" id="PTHR10133">
    <property type="entry name" value="DNA POLYMERASE I"/>
    <property type="match status" value="1"/>
</dbReference>
<evidence type="ECO:0000256" key="3">
    <source>
        <dbReference type="ARBA" id="ARBA00022705"/>
    </source>
</evidence>
<proteinExistence type="predicted"/>
<evidence type="ECO:0000256" key="1">
    <source>
        <dbReference type="ARBA" id="ARBA00011541"/>
    </source>
</evidence>
<dbReference type="GO" id="GO:0006261">
    <property type="term" value="P:DNA-templated DNA replication"/>
    <property type="evidence" value="ECO:0007669"/>
    <property type="project" value="InterPro"/>
</dbReference>
<keyword evidence="6" id="KW-0269">Exonuclease</keyword>
<dbReference type="InterPro" id="IPR001098">
    <property type="entry name" value="DNA-dir_DNA_pol_A_palm_dom"/>
</dbReference>
<dbReference type="PRINTS" id="PR00868">
    <property type="entry name" value="DNAPOLI"/>
</dbReference>
<dbReference type="GO" id="GO:0003887">
    <property type="term" value="F:DNA-directed DNA polymerase activity"/>
    <property type="evidence" value="ECO:0007669"/>
    <property type="project" value="UniProtKB-EC"/>
</dbReference>
<evidence type="ECO:0000256" key="4">
    <source>
        <dbReference type="ARBA" id="ARBA00049244"/>
    </source>
</evidence>
<sequence>MSASQIRGFREVWLVDFEFQAPIGAHPTPVCMVAREWLTGTTIRLWKDDLEGRAYPPFSQRSDAVYVAYFASAEFSCHLALGWPLPANVLDLFVEFRTATNGLWLPHGVGILGALAYFGIPSLPIQTKEEMRALVMGGGPWSSAQEGQILDYCESDVIALEKLLPRMIGMIDVPRALHRGRYMKAVAVMESVGIPIDHELFDTLTGEWNSIKLELIREIDARYDIYEGTHFRRSAFERYLVNNDLRWPKLPTGNLDLKETTFKSMAKIYPELIPLKNLRNILAKMRLSRLPVGPDGRNRCLLSPFRSKTGRNQPSSSRFIFNCPSWQRGLIAPTEGRGLAYLDYAQQEFGIAAALSNDQRMQDVYRSEDPYVAFAKLANAVPQDATARSHPHERKQFKECQLGVQYGMGSATLAERIGQSRVEAENLLLIHHELFPDYWKWTQAVVDHSYLTGNIKTVFGWEFLVQDSTSSRTLQNFPMQANGAEILRLACCWLTECGVAVCAPVHDALLIEAPAGELRETVSQTRHLMERASAVVLDGFQLRTDAQIINYPNRFPISDEAGVWKQINGYLRTNASDCSHRRAPVPLINK</sequence>